<name>A0AAD5SWR7_9FUNG</name>
<sequence length="710" mass="80133">MPNQSSVSQASVEITDEIVKSNINLKNILIALSHYSPSNRKDALNRLKDLIVNEQRILVLHLGQIISSIAPMILDREYEVRKALIQFAKTLVKATPSSLILPFIPLIVTYSCSAMNHIINELRFDAVRFANVWIEDFPNSFVGNAHQIIQNYMSLLNLKKQRVSGQDLFNKKLKDSAMDGDQIVVLNSMNYLLKLLSKENKFETSSKSPQSSLYFEKDISLTNFKDRWFQSSLWSVDVFSSNTAHSISKFDTVTDRISLNFGDTVVSKTPTSLISWSPVDFIIAIIPACVDVWLESSPVVLGGAMIIENSALEKLNLAMGILHQALLNNIHETDRKVMVSTLVKHIFDLFPYGHNAVGIKNEHCELILQEMNIKTCEIISLFQIEDWPTIYNQNWESVVFDYVVKVIAAKDDMLPLQSMKMIFPLCEKTMRNSSNGKELIKVIVKRHKEIPVKTAIWTEMFHFIEKAFTKMNTSINDEVKFDWISYLPKALWSLNSSNPRKLAQTIQTGLIPFFHIITPAKAPLIDITVTSYALEIAFNRQDALETQLESELFFAFVFTVGIIGSTSATIASLANSSGEYNLDGYDALLLAYAACTMNPELKEKHSAKISNADILKTIQKRVYMAKMVGHMMRNLNIPDPTEFVLEALNDLAANIKTIDGFFGLCALLSVISDMERADHLSFMEHLPRICQAGLLFCVAESDENYEILKV</sequence>
<keyword evidence="8" id="KW-1185">Reference proteome</keyword>
<dbReference type="GO" id="GO:0006364">
    <property type="term" value="P:rRNA processing"/>
    <property type="evidence" value="ECO:0007669"/>
    <property type="project" value="UniProtKB-UniRule"/>
</dbReference>
<comment type="caution">
    <text evidence="7">The sequence shown here is derived from an EMBL/GenBank/DDBJ whole genome shotgun (WGS) entry which is preliminary data.</text>
</comment>
<reference evidence="7" key="1">
    <citation type="submission" date="2020-05" db="EMBL/GenBank/DDBJ databases">
        <title>Phylogenomic resolution of chytrid fungi.</title>
        <authorList>
            <person name="Stajich J.E."/>
            <person name="Amses K."/>
            <person name="Simmons R."/>
            <person name="Seto K."/>
            <person name="Myers J."/>
            <person name="Bonds A."/>
            <person name="Quandt C.A."/>
            <person name="Barry K."/>
            <person name="Liu P."/>
            <person name="Grigoriev I."/>
            <person name="Longcore J.E."/>
            <person name="James T.Y."/>
        </authorList>
    </citation>
    <scope>NUCLEOTIDE SEQUENCE</scope>
    <source>
        <strain evidence="7">JEL0513</strain>
    </source>
</reference>
<dbReference type="GO" id="GO:0120330">
    <property type="term" value="C:rixosome complex"/>
    <property type="evidence" value="ECO:0007669"/>
    <property type="project" value="UniProtKB-UniRule"/>
</dbReference>
<evidence type="ECO:0000256" key="4">
    <source>
        <dbReference type="ARBA" id="ARBA00023242"/>
    </source>
</evidence>
<gene>
    <name evidence="7" type="primary">TEX10</name>
    <name evidence="7" type="ORF">HK100_002980</name>
</gene>
<dbReference type="GO" id="GO:0005634">
    <property type="term" value="C:nucleus"/>
    <property type="evidence" value="ECO:0007669"/>
    <property type="project" value="UniProtKB-SubCell"/>
</dbReference>
<comment type="subunit">
    <text evidence="5">Component of the RIX1 complex.</text>
</comment>
<evidence type="ECO:0000259" key="6">
    <source>
        <dbReference type="Pfam" id="PF12333"/>
    </source>
</evidence>
<evidence type="ECO:0000256" key="5">
    <source>
        <dbReference type="RuleBase" id="RU368021"/>
    </source>
</evidence>
<comment type="similarity">
    <text evidence="3 5">Belongs to the IPI1/TEX10 family.</text>
</comment>
<evidence type="ECO:0000313" key="8">
    <source>
        <dbReference type="Proteomes" id="UP001211907"/>
    </source>
</evidence>
<keyword evidence="4 5" id="KW-0539">Nucleus</keyword>
<dbReference type="InterPro" id="IPR016024">
    <property type="entry name" value="ARM-type_fold"/>
</dbReference>
<keyword evidence="5" id="KW-0698">rRNA processing</keyword>
<proteinExistence type="inferred from homology"/>
<keyword evidence="5" id="KW-0690">Ribosome biogenesis</keyword>
<dbReference type="InterPro" id="IPR011989">
    <property type="entry name" value="ARM-like"/>
</dbReference>
<protein>
    <recommendedName>
        <fullName evidence="5">Pre-rRNA-processing protein</fullName>
    </recommendedName>
</protein>
<dbReference type="Pfam" id="PF12333">
    <property type="entry name" value="Ipi1_N"/>
    <property type="match status" value="1"/>
</dbReference>
<dbReference type="EMBL" id="JADGJH010001710">
    <property type="protein sequence ID" value="KAJ3110617.1"/>
    <property type="molecule type" value="Genomic_DNA"/>
</dbReference>
<dbReference type="AlphaFoldDB" id="A0AAD5SWR7"/>
<dbReference type="InterPro" id="IPR024679">
    <property type="entry name" value="Ipi1_N"/>
</dbReference>
<comment type="subcellular location">
    <subcellularLocation>
        <location evidence="2 5">Nucleus</location>
    </subcellularLocation>
</comment>
<accession>A0AAD5SWR7</accession>
<comment type="function">
    <text evidence="1 5">Component of the RIX1 complex required for processing of ITS2 sequences from 35S pre-rRNA.</text>
</comment>
<dbReference type="Proteomes" id="UP001211907">
    <property type="component" value="Unassembled WGS sequence"/>
</dbReference>
<evidence type="ECO:0000256" key="1">
    <source>
        <dbReference type="ARBA" id="ARBA00002355"/>
    </source>
</evidence>
<feature type="domain" description="Pre-rRNA-processing protein Ipi1 N-terminal" evidence="6">
    <location>
        <begin position="100"/>
        <end position="172"/>
    </location>
</feature>
<dbReference type="SUPFAM" id="SSF48371">
    <property type="entry name" value="ARM repeat"/>
    <property type="match status" value="1"/>
</dbReference>
<dbReference type="Gene3D" id="1.25.10.10">
    <property type="entry name" value="Leucine-rich Repeat Variant"/>
    <property type="match status" value="1"/>
</dbReference>
<evidence type="ECO:0000313" key="7">
    <source>
        <dbReference type="EMBL" id="KAJ3110617.1"/>
    </source>
</evidence>
<evidence type="ECO:0000256" key="2">
    <source>
        <dbReference type="ARBA" id="ARBA00004123"/>
    </source>
</evidence>
<organism evidence="7 8">
    <name type="scientific">Physocladia obscura</name>
    <dbReference type="NCBI Taxonomy" id="109957"/>
    <lineage>
        <taxon>Eukaryota</taxon>
        <taxon>Fungi</taxon>
        <taxon>Fungi incertae sedis</taxon>
        <taxon>Chytridiomycota</taxon>
        <taxon>Chytridiomycota incertae sedis</taxon>
        <taxon>Chytridiomycetes</taxon>
        <taxon>Chytridiales</taxon>
        <taxon>Chytriomycetaceae</taxon>
        <taxon>Physocladia</taxon>
    </lineage>
</organism>
<dbReference type="PANTHER" id="PTHR16056:SF2">
    <property type="entry name" value="TESTIS-EXPRESSED PROTEIN 10"/>
    <property type="match status" value="1"/>
</dbReference>
<evidence type="ECO:0000256" key="3">
    <source>
        <dbReference type="ARBA" id="ARBA00006427"/>
    </source>
</evidence>
<dbReference type="PANTHER" id="PTHR16056">
    <property type="entry name" value="REGULATOR OF MICROTUBULE DYNAMICS PROTEIN"/>
    <property type="match status" value="1"/>
</dbReference>